<reference evidence="2 3" key="1">
    <citation type="journal article" date="2013" name="BMC Genomics">
        <title>Genome sequencing and comparative genomics of honey bee microsporidia, Nosema apis reveal novel insights into host-parasite interactions.</title>
        <authorList>
            <person name="Chen Yp."/>
            <person name="Pettis J.S."/>
            <person name="Zhao Y."/>
            <person name="Liu X."/>
            <person name="Tallon L.J."/>
            <person name="Sadzewicz L.D."/>
            <person name="Li R."/>
            <person name="Zheng H."/>
            <person name="Huang S."/>
            <person name="Zhang X."/>
            <person name="Hamilton M.C."/>
            <person name="Pernal S.F."/>
            <person name="Melathopoulos A.P."/>
            <person name="Yan X."/>
            <person name="Evans J.D."/>
        </authorList>
    </citation>
    <scope>NUCLEOTIDE SEQUENCE [LARGE SCALE GENOMIC DNA]</scope>
    <source>
        <strain evidence="2 3">BRL 01</strain>
    </source>
</reference>
<keyword evidence="1" id="KW-0175">Coiled coil</keyword>
<sequence>MDLSIILEFKKINIIKNTRRTIDKLILLRSQNKLSNYKEKLVKLKELINKNIDEIEHLNFLIKNRNTYDVSMFYIIEFLNINQCFYTSEMLSKKYKITSDIQFYKEIYSLLDKLHTDDFLDILKFMKDYKSLFKPSNIQQIKNDYFLSLCHSSKFKNCLSFIRNNNIDKKLLIYLNENLMKTREMILNAFGISSFRLQKRIEYGIMSFKTKHCSKEVPYNHIEHSLILCKGSGDLINHENSGYAFKNGNVYGEKYLQDNNILDEGTNPRKLYFM</sequence>
<evidence type="ECO:0000256" key="1">
    <source>
        <dbReference type="SAM" id="Coils"/>
    </source>
</evidence>
<dbReference type="AlphaFoldDB" id="T0MF45"/>
<feature type="coiled-coil region" evidence="1">
    <location>
        <begin position="27"/>
        <end position="54"/>
    </location>
</feature>
<dbReference type="Proteomes" id="UP000053780">
    <property type="component" value="Unassembled WGS sequence"/>
</dbReference>
<evidence type="ECO:0000313" key="2">
    <source>
        <dbReference type="EMBL" id="EQB59700.1"/>
    </source>
</evidence>
<protein>
    <submittedName>
        <fullName evidence="2">Uncharacterized protein</fullName>
    </submittedName>
</protein>
<name>T0MF45_9MICR</name>
<dbReference type="EMBL" id="KE647376">
    <property type="protein sequence ID" value="EQB59700.1"/>
    <property type="molecule type" value="Genomic_DNA"/>
</dbReference>
<dbReference type="OrthoDB" id="1933455at2759"/>
<evidence type="ECO:0000313" key="3">
    <source>
        <dbReference type="Proteomes" id="UP000053780"/>
    </source>
</evidence>
<dbReference type="VEuPathDB" id="MicrosporidiaDB:NAPIS_ORF02743"/>
<accession>T0MF45</accession>
<keyword evidence="3" id="KW-1185">Reference proteome</keyword>
<gene>
    <name evidence="2" type="ORF">NAPIS_ORF02743</name>
</gene>
<proteinExistence type="predicted"/>
<organism evidence="2 3">
    <name type="scientific">Vairimorpha apis BRL 01</name>
    <dbReference type="NCBI Taxonomy" id="1037528"/>
    <lineage>
        <taxon>Eukaryota</taxon>
        <taxon>Fungi</taxon>
        <taxon>Fungi incertae sedis</taxon>
        <taxon>Microsporidia</taxon>
        <taxon>Nosematidae</taxon>
        <taxon>Vairimorpha</taxon>
    </lineage>
</organism>
<dbReference type="HOGENOM" id="CLU_839451_0_0_1"/>